<feature type="domain" description="Exonuclease" evidence="3">
    <location>
        <begin position="21"/>
        <end position="188"/>
    </location>
</feature>
<dbReference type="GO" id="GO:0005829">
    <property type="term" value="C:cytosol"/>
    <property type="evidence" value="ECO:0007669"/>
    <property type="project" value="TreeGrafter"/>
</dbReference>
<protein>
    <submittedName>
        <fullName evidence="4">DNA polymerase III subunit epsilon</fullName>
        <ecNumber evidence="4">2.7.7.7</ecNumber>
    </submittedName>
</protein>
<dbReference type="SUPFAM" id="SSF53098">
    <property type="entry name" value="Ribonuclease H-like"/>
    <property type="match status" value="1"/>
</dbReference>
<dbReference type="InterPro" id="IPR013520">
    <property type="entry name" value="Ribonucl_H"/>
</dbReference>
<evidence type="ECO:0000259" key="3">
    <source>
        <dbReference type="SMART" id="SM00479"/>
    </source>
</evidence>
<dbReference type="PANTHER" id="PTHR30231">
    <property type="entry name" value="DNA POLYMERASE III SUBUNIT EPSILON"/>
    <property type="match status" value="1"/>
</dbReference>
<comment type="subunit">
    <text evidence="2">DNA polymerase III contains a core (composed of alpha, epsilon and theta chains) that associates with a tau subunit. This core dimerizes to form the POLIII' complex. PolIII' associates with the gamma complex (composed of gamma, delta, delta', psi and chi chains) and with the beta chain to form the complete DNA polymerase III complex.</text>
</comment>
<dbReference type="InterPro" id="IPR006054">
    <property type="entry name" value="DnaQ"/>
</dbReference>
<dbReference type="FunFam" id="3.30.420.10:FF:000045">
    <property type="entry name" value="3'-5' exonuclease DinG"/>
    <property type="match status" value="1"/>
</dbReference>
<keyword evidence="4" id="KW-0548">Nucleotidyltransferase</keyword>
<proteinExistence type="predicted"/>
<keyword evidence="4" id="KW-0808">Transferase</keyword>
<dbReference type="GO" id="GO:0003887">
    <property type="term" value="F:DNA-directed DNA polymerase activity"/>
    <property type="evidence" value="ECO:0007669"/>
    <property type="project" value="UniProtKB-EC"/>
</dbReference>
<dbReference type="SMART" id="SM00479">
    <property type="entry name" value="EXOIII"/>
    <property type="match status" value="1"/>
</dbReference>
<dbReference type="GO" id="GO:0045004">
    <property type="term" value="P:DNA replication proofreading"/>
    <property type="evidence" value="ECO:0007669"/>
    <property type="project" value="TreeGrafter"/>
</dbReference>
<dbReference type="NCBIfam" id="TIGR00573">
    <property type="entry name" value="dnaq"/>
    <property type="match status" value="1"/>
</dbReference>
<evidence type="ECO:0000256" key="1">
    <source>
        <dbReference type="ARBA" id="ARBA00025483"/>
    </source>
</evidence>
<dbReference type="CDD" id="cd06127">
    <property type="entry name" value="DEDDh"/>
    <property type="match status" value="1"/>
</dbReference>
<evidence type="ECO:0000313" key="4">
    <source>
        <dbReference type="EMBL" id="KIA76626.1"/>
    </source>
</evidence>
<comment type="function">
    <text evidence="1">DNA polymerase III is a complex, multichain enzyme responsible for most of the replicative synthesis in bacteria. The epsilon subunit contain the editing function and is a proofreading 3'-5' exonuclease.</text>
</comment>
<sequence>MLSIQKKYKKSLFMSLLEKATFVCIDCETTGLDVHADRIIEVAVARFTFDQILEQFESLINPECPIPESSIQIHHITAEMVADKPPITQVIPQILDAVRSHTIVGHGVLFDIELIAVAAERAGIPCSIRQNPYLDTLRLARLYGESPINSLEQLRMHFNIQFEGAHRAMSDVLVNIEVFKHLAKRYKTTDNLFQILSKPILLRCMPLGKHKGRSLKEIPLDYLKWAAHKNFDQDLLFSIRSELKRRKQGNLFLQSVSPFSDL</sequence>
<dbReference type="Gene3D" id="3.30.420.10">
    <property type="entry name" value="Ribonuclease H-like superfamily/Ribonuclease H"/>
    <property type="match status" value="1"/>
</dbReference>
<organism evidence="4 5">
    <name type="scientific">Parachlamydia acanthamoebae</name>
    <dbReference type="NCBI Taxonomy" id="83552"/>
    <lineage>
        <taxon>Bacteria</taxon>
        <taxon>Pseudomonadati</taxon>
        <taxon>Chlamydiota</taxon>
        <taxon>Chlamydiia</taxon>
        <taxon>Parachlamydiales</taxon>
        <taxon>Parachlamydiaceae</taxon>
        <taxon>Parachlamydia</taxon>
    </lineage>
</organism>
<dbReference type="EC" id="2.7.7.7" evidence="4"/>
<dbReference type="Proteomes" id="UP000031307">
    <property type="component" value="Unassembled WGS sequence"/>
</dbReference>
<dbReference type="NCBIfam" id="NF004964">
    <property type="entry name" value="PRK06310.1"/>
    <property type="match status" value="1"/>
</dbReference>
<gene>
    <name evidence="4" type="primary">dnaQ_2</name>
    <name evidence="4" type="ORF">DB43_AA00510</name>
</gene>
<dbReference type="AlphaFoldDB" id="A0A0C1BZ01"/>
<reference evidence="4 5" key="1">
    <citation type="journal article" date="2014" name="Mol. Biol. Evol.">
        <title>Massive expansion of Ubiquitination-related gene families within the Chlamydiae.</title>
        <authorList>
            <person name="Domman D."/>
            <person name="Collingro A."/>
            <person name="Lagkouvardos I."/>
            <person name="Gehre L."/>
            <person name="Weinmaier T."/>
            <person name="Rattei T."/>
            <person name="Subtil A."/>
            <person name="Horn M."/>
        </authorList>
    </citation>
    <scope>NUCLEOTIDE SEQUENCE [LARGE SCALE GENOMIC DNA]</scope>
    <source>
        <strain evidence="4 5">OEW1</strain>
    </source>
</reference>
<evidence type="ECO:0000313" key="5">
    <source>
        <dbReference type="Proteomes" id="UP000031307"/>
    </source>
</evidence>
<dbReference type="GO" id="GO:0003677">
    <property type="term" value="F:DNA binding"/>
    <property type="evidence" value="ECO:0007669"/>
    <property type="project" value="InterPro"/>
</dbReference>
<evidence type="ECO:0000256" key="2">
    <source>
        <dbReference type="ARBA" id="ARBA00026073"/>
    </source>
</evidence>
<dbReference type="Pfam" id="PF00929">
    <property type="entry name" value="RNase_T"/>
    <property type="match status" value="1"/>
</dbReference>
<dbReference type="PATRIC" id="fig|83552.4.peg.2275"/>
<dbReference type="InterPro" id="IPR024530">
    <property type="entry name" value="QSregVF_b"/>
</dbReference>
<accession>A0A0C1BZ01</accession>
<dbReference type="InterPro" id="IPR012337">
    <property type="entry name" value="RNaseH-like_sf"/>
</dbReference>
<dbReference type="Pfam" id="PF12843">
    <property type="entry name" value="QSregVF_b"/>
    <property type="match status" value="1"/>
</dbReference>
<dbReference type="PANTHER" id="PTHR30231:SF41">
    <property type="entry name" value="DNA POLYMERASE III SUBUNIT EPSILON"/>
    <property type="match status" value="1"/>
</dbReference>
<name>A0A0C1BZ01_9BACT</name>
<dbReference type="GO" id="GO:0008408">
    <property type="term" value="F:3'-5' exonuclease activity"/>
    <property type="evidence" value="ECO:0007669"/>
    <property type="project" value="TreeGrafter"/>
</dbReference>
<comment type="caution">
    <text evidence="4">The sequence shown here is derived from an EMBL/GenBank/DDBJ whole genome shotgun (WGS) entry which is preliminary data.</text>
</comment>
<dbReference type="EMBL" id="JSAM01000111">
    <property type="protein sequence ID" value="KIA76626.1"/>
    <property type="molecule type" value="Genomic_DNA"/>
</dbReference>
<dbReference type="InterPro" id="IPR036397">
    <property type="entry name" value="RNaseH_sf"/>
</dbReference>